<dbReference type="EMBL" id="LAZR01052482">
    <property type="protein sequence ID" value="KKK82853.1"/>
    <property type="molecule type" value="Genomic_DNA"/>
</dbReference>
<protein>
    <submittedName>
        <fullName evidence="1">Uncharacterized protein</fullName>
    </submittedName>
</protein>
<name>A0A0F8YN90_9ZZZZ</name>
<dbReference type="AlphaFoldDB" id="A0A0F8YN90"/>
<gene>
    <name evidence="1" type="ORF">LCGC14_2799220</name>
</gene>
<accession>A0A0F8YN90</accession>
<reference evidence="1" key="1">
    <citation type="journal article" date="2015" name="Nature">
        <title>Complex archaea that bridge the gap between prokaryotes and eukaryotes.</title>
        <authorList>
            <person name="Spang A."/>
            <person name="Saw J.H."/>
            <person name="Jorgensen S.L."/>
            <person name="Zaremba-Niedzwiedzka K."/>
            <person name="Martijn J."/>
            <person name="Lind A.E."/>
            <person name="van Eijk R."/>
            <person name="Schleper C."/>
            <person name="Guy L."/>
            <person name="Ettema T.J."/>
        </authorList>
    </citation>
    <scope>NUCLEOTIDE SEQUENCE</scope>
</reference>
<comment type="caution">
    <text evidence="1">The sequence shown here is derived from an EMBL/GenBank/DDBJ whole genome shotgun (WGS) entry which is preliminary data.</text>
</comment>
<sequence>MGGNMMFEDVLMALNGARYCLEHDVAKGTKEFTVRQLSDVITLMEKMHRLWGEVYDNQPDKEV</sequence>
<evidence type="ECO:0000313" key="1">
    <source>
        <dbReference type="EMBL" id="KKK82853.1"/>
    </source>
</evidence>
<proteinExistence type="predicted"/>
<organism evidence="1">
    <name type="scientific">marine sediment metagenome</name>
    <dbReference type="NCBI Taxonomy" id="412755"/>
    <lineage>
        <taxon>unclassified sequences</taxon>
        <taxon>metagenomes</taxon>
        <taxon>ecological metagenomes</taxon>
    </lineage>
</organism>